<dbReference type="RefSeq" id="XP_017304910.1">
    <property type="nucleotide sequence ID" value="XM_017449421.2"/>
</dbReference>
<gene>
    <name evidence="5" type="primary">LOC108254431</name>
</gene>
<keyword evidence="2" id="KW-0732">Signal</keyword>
<protein>
    <submittedName>
        <fullName evidence="5">Protein decapentaplegic-like</fullName>
    </submittedName>
</protein>
<evidence type="ECO:0000259" key="3">
    <source>
        <dbReference type="Pfam" id="PF00688"/>
    </source>
</evidence>
<reference evidence="5" key="1">
    <citation type="submission" date="2025-08" db="UniProtKB">
        <authorList>
            <consortium name="RefSeq"/>
        </authorList>
    </citation>
    <scope>IDENTIFICATION</scope>
</reference>
<dbReference type="Pfam" id="PF00688">
    <property type="entry name" value="TGFb_propeptide"/>
    <property type="match status" value="1"/>
</dbReference>
<sequence>MRCLLMVVTVLATLNSITISTTSAEDSVQLDKKALQQVESNLLSLFGLNRRPRPNRKNVRIPKAMLDLYKLQTGQDVDTSMLPLPGRHTRSANTVRTFT</sequence>
<dbReference type="AlphaFoldDB" id="A0A1S4ERU2"/>
<dbReference type="OMA" id="FNHRINI"/>
<feature type="chain" id="PRO_5010248455" evidence="2">
    <location>
        <begin position="25"/>
        <end position="99"/>
    </location>
</feature>
<name>A0A1S4ERU2_DIACI</name>
<proteinExistence type="predicted"/>
<dbReference type="GeneID" id="108254431"/>
<evidence type="ECO:0000256" key="2">
    <source>
        <dbReference type="SAM" id="SignalP"/>
    </source>
</evidence>
<dbReference type="InterPro" id="IPR001111">
    <property type="entry name" value="TGF-b_propeptide"/>
</dbReference>
<dbReference type="Proteomes" id="UP000079169">
    <property type="component" value="Unplaced"/>
</dbReference>
<feature type="region of interest" description="Disordered" evidence="1">
    <location>
        <begin position="79"/>
        <end position="99"/>
    </location>
</feature>
<feature type="non-terminal residue" evidence="5">
    <location>
        <position position="99"/>
    </location>
</feature>
<dbReference type="Gene3D" id="2.60.120.970">
    <property type="match status" value="1"/>
</dbReference>
<dbReference type="KEGG" id="dci:108254431"/>
<dbReference type="PaxDb" id="121845-A0A1S4ERU2"/>
<accession>A0A1S4ERU2</accession>
<keyword evidence="4" id="KW-1185">Reference proteome</keyword>
<feature type="domain" description="TGF-beta propeptide" evidence="3">
    <location>
        <begin position="26"/>
        <end position="78"/>
    </location>
</feature>
<dbReference type="STRING" id="121845.A0A1S4ERU2"/>
<evidence type="ECO:0000313" key="5">
    <source>
        <dbReference type="RefSeq" id="XP_017304910.1"/>
    </source>
</evidence>
<organism evidence="4 5">
    <name type="scientific">Diaphorina citri</name>
    <name type="common">Asian citrus psyllid</name>
    <dbReference type="NCBI Taxonomy" id="121845"/>
    <lineage>
        <taxon>Eukaryota</taxon>
        <taxon>Metazoa</taxon>
        <taxon>Ecdysozoa</taxon>
        <taxon>Arthropoda</taxon>
        <taxon>Hexapoda</taxon>
        <taxon>Insecta</taxon>
        <taxon>Pterygota</taxon>
        <taxon>Neoptera</taxon>
        <taxon>Paraneoptera</taxon>
        <taxon>Hemiptera</taxon>
        <taxon>Sternorrhyncha</taxon>
        <taxon>Psylloidea</taxon>
        <taxon>Psyllidae</taxon>
        <taxon>Diaphorininae</taxon>
        <taxon>Diaphorina</taxon>
    </lineage>
</organism>
<evidence type="ECO:0000313" key="4">
    <source>
        <dbReference type="Proteomes" id="UP000079169"/>
    </source>
</evidence>
<evidence type="ECO:0000256" key="1">
    <source>
        <dbReference type="SAM" id="MobiDB-lite"/>
    </source>
</evidence>
<feature type="signal peptide" evidence="2">
    <location>
        <begin position="1"/>
        <end position="24"/>
    </location>
</feature>